<dbReference type="Proteomes" id="UP000694924">
    <property type="component" value="Unplaced"/>
</dbReference>
<protein>
    <submittedName>
        <fullName evidence="4">Probable ribonuclease ZC3H12B</fullName>
    </submittedName>
</protein>
<dbReference type="Gene3D" id="3.40.50.11980">
    <property type="match status" value="1"/>
</dbReference>
<accession>A0ABM1I3G8</accession>
<gene>
    <name evidence="4" type="primary">LOC107065513</name>
</gene>
<feature type="compositionally biased region" description="Polar residues" evidence="1">
    <location>
        <begin position="66"/>
        <end position="79"/>
    </location>
</feature>
<dbReference type="CDD" id="cd18719">
    <property type="entry name" value="PIN_Zc3h12a-N4BP1-like"/>
    <property type="match status" value="1"/>
</dbReference>
<organism evidence="3 4">
    <name type="scientific">Polistes dominula</name>
    <name type="common">European paper wasp</name>
    <name type="synonym">Vespa dominula</name>
    <dbReference type="NCBI Taxonomy" id="743375"/>
    <lineage>
        <taxon>Eukaryota</taxon>
        <taxon>Metazoa</taxon>
        <taxon>Ecdysozoa</taxon>
        <taxon>Arthropoda</taxon>
        <taxon>Hexapoda</taxon>
        <taxon>Insecta</taxon>
        <taxon>Pterygota</taxon>
        <taxon>Neoptera</taxon>
        <taxon>Endopterygota</taxon>
        <taxon>Hymenoptera</taxon>
        <taxon>Apocrita</taxon>
        <taxon>Aculeata</taxon>
        <taxon>Vespoidea</taxon>
        <taxon>Vespidae</taxon>
        <taxon>Polistinae</taxon>
        <taxon>Polistini</taxon>
        <taxon>Polistes</taxon>
    </lineage>
</organism>
<name>A0ABM1I3G8_POLDO</name>
<keyword evidence="3" id="KW-1185">Reference proteome</keyword>
<sequence>MARKKKNSQTPTKISNRRVTIKKSKTKNTSCNKGLQLVKANHKKTPTSSNDSVIVISDDENEHTENVTSSTQNSNKNEINHSNIDQIFSESKNLKPKVLHTNSANQKPSNNASNESFDDVVEVWSSIDNSSTAEPISDKIDKKDNVSDEENRQLYTLDLNGDSNNLTCLKSASKKEPKKKFNNEKELLFNKPGLQLPYCIKPKFSITVTPQKNMKRISRKFYSKQSNKNKVQSDKVTEVTPTEAKKLREIIIDGCNVAMAYTQGKTFSEKGLKLVIDYFKQRGHSVKVFIPQNKRSHCHRLLEKLWKEGTVVFTPSRSIGGKTITPYDDRFILEYATICKGIVVSLDQYRDLYMEKPEWRDTIENRLLAPTFVGDYIMFPEDPLGRGGPTLAQFLRHDS</sequence>
<feature type="region of interest" description="Disordered" evidence="1">
    <location>
        <begin position="1"/>
        <end position="79"/>
    </location>
</feature>
<evidence type="ECO:0000259" key="2">
    <source>
        <dbReference type="Pfam" id="PF11977"/>
    </source>
</evidence>
<feature type="compositionally biased region" description="Basic residues" evidence="1">
    <location>
        <begin position="15"/>
        <end position="26"/>
    </location>
</feature>
<feature type="domain" description="RNase NYN" evidence="2">
    <location>
        <begin position="247"/>
        <end position="392"/>
    </location>
</feature>
<dbReference type="PANTHER" id="PTHR12876:SF35">
    <property type="entry name" value="LD08718P-RELATED"/>
    <property type="match status" value="1"/>
</dbReference>
<evidence type="ECO:0000256" key="1">
    <source>
        <dbReference type="SAM" id="MobiDB-lite"/>
    </source>
</evidence>
<dbReference type="RefSeq" id="XP_015174755.1">
    <property type="nucleotide sequence ID" value="XM_015319269.1"/>
</dbReference>
<dbReference type="InterPro" id="IPR021869">
    <property type="entry name" value="RNase_Zc3h12_NYN"/>
</dbReference>
<proteinExistence type="predicted"/>
<dbReference type="PANTHER" id="PTHR12876">
    <property type="entry name" value="N4BP1-RELATED"/>
    <property type="match status" value="1"/>
</dbReference>
<dbReference type="Pfam" id="PF11977">
    <property type="entry name" value="RNase_Zc3h12a"/>
    <property type="match status" value="1"/>
</dbReference>
<dbReference type="InterPro" id="IPR051101">
    <property type="entry name" value="ZC3H12/N4BP1_RNase_Reg"/>
</dbReference>
<reference evidence="4" key="1">
    <citation type="submission" date="2025-08" db="UniProtKB">
        <authorList>
            <consortium name="RefSeq"/>
        </authorList>
    </citation>
    <scope>IDENTIFICATION</scope>
    <source>
        <tissue evidence="4">Whole body</tissue>
    </source>
</reference>
<dbReference type="GeneID" id="107065513"/>
<evidence type="ECO:0000313" key="4">
    <source>
        <dbReference type="RefSeq" id="XP_015174755.1"/>
    </source>
</evidence>
<evidence type="ECO:0000313" key="3">
    <source>
        <dbReference type="Proteomes" id="UP000694924"/>
    </source>
</evidence>